<dbReference type="PROSITE" id="PS50901">
    <property type="entry name" value="FTSK"/>
    <property type="match status" value="1"/>
</dbReference>
<dbReference type="SUPFAM" id="SSF52540">
    <property type="entry name" value="P-loop containing nucleoside triphosphate hydrolases"/>
    <property type="match status" value="1"/>
</dbReference>
<keyword evidence="1" id="KW-0547">Nucleotide-binding</keyword>
<dbReference type="GO" id="GO:0005524">
    <property type="term" value="F:ATP binding"/>
    <property type="evidence" value="ECO:0007669"/>
    <property type="project" value="UniProtKB-UniRule"/>
</dbReference>
<protein>
    <submittedName>
        <fullName evidence="3">DUF87 domain-containing protein</fullName>
    </submittedName>
</protein>
<organism evidence="3 4">
    <name type="scientific">Clostridium porci</name>
    <dbReference type="NCBI Taxonomy" id="2605778"/>
    <lineage>
        <taxon>Bacteria</taxon>
        <taxon>Bacillati</taxon>
        <taxon>Bacillota</taxon>
        <taxon>Clostridia</taxon>
        <taxon>Eubacteriales</taxon>
        <taxon>Clostridiaceae</taxon>
        <taxon>Clostridium</taxon>
    </lineage>
</organism>
<dbReference type="InterPro" id="IPR002543">
    <property type="entry name" value="FtsK_dom"/>
</dbReference>
<evidence type="ECO:0000256" key="1">
    <source>
        <dbReference type="PROSITE-ProRule" id="PRU00289"/>
    </source>
</evidence>
<dbReference type="Pfam" id="PF01935">
    <property type="entry name" value="DUF87"/>
    <property type="match status" value="1"/>
</dbReference>
<sequence length="282" mass="31948">MLRSVLIMMRRKLTILIAQHRYSVRSTIAPMGIDIEIPIVLDDSFCLLNLRKEIIWKPERTPHIIVVGATGSGKTYLCKLILGKISRYCSDSELIVCDMKADNDYSFLQKADNYYRFMDCADGLKKISNMLSERQQGNSDRHFTILYFDEWASFISSLSTDKKAAANAMQDLSRLLMMGRSFNLQVIISQQRADASTFGTARDNFNLAIGLGNMSKESQQMLFSDFRSEMLPDRIRGTGYMLSNGSDFHAIRVPAINRMDLLESDIIAGVTRYEASRSPCEA</sequence>
<dbReference type="PANTHER" id="PTHR30121">
    <property type="entry name" value="UNCHARACTERIZED PROTEIN YJGR-RELATED"/>
    <property type="match status" value="1"/>
</dbReference>
<name>A0A7X2NLI7_9CLOT</name>
<evidence type="ECO:0000313" key="3">
    <source>
        <dbReference type="EMBL" id="MSS36920.1"/>
    </source>
</evidence>
<feature type="binding site" evidence="1">
    <location>
        <begin position="68"/>
        <end position="75"/>
    </location>
    <ligand>
        <name>ATP</name>
        <dbReference type="ChEBI" id="CHEBI:30616"/>
    </ligand>
</feature>
<comment type="caution">
    <text evidence="3">The sequence shown here is derived from an EMBL/GenBank/DDBJ whole genome shotgun (WGS) entry which is preliminary data.</text>
</comment>
<dbReference type="GO" id="GO:0003677">
    <property type="term" value="F:DNA binding"/>
    <property type="evidence" value="ECO:0007669"/>
    <property type="project" value="InterPro"/>
</dbReference>
<keyword evidence="4" id="KW-1185">Reference proteome</keyword>
<dbReference type="Proteomes" id="UP000429958">
    <property type="component" value="Unassembled WGS sequence"/>
</dbReference>
<accession>A0A7X2NLI7</accession>
<dbReference type="Gene3D" id="3.40.50.300">
    <property type="entry name" value="P-loop containing nucleotide triphosphate hydrolases"/>
    <property type="match status" value="1"/>
</dbReference>
<dbReference type="SMART" id="SM00382">
    <property type="entry name" value="AAA"/>
    <property type="match status" value="1"/>
</dbReference>
<reference evidence="3 4" key="1">
    <citation type="submission" date="2019-08" db="EMBL/GenBank/DDBJ databases">
        <title>In-depth cultivation of the pig gut microbiome towards novel bacterial diversity and tailored functional studies.</title>
        <authorList>
            <person name="Wylensek D."/>
            <person name="Hitch T.C.A."/>
            <person name="Clavel T."/>
        </authorList>
    </citation>
    <scope>NUCLEOTIDE SEQUENCE [LARGE SCALE GENOMIC DNA]</scope>
    <source>
        <strain evidence="3 4">WCA-389-WT-23D1</strain>
    </source>
</reference>
<dbReference type="CDD" id="cd01127">
    <property type="entry name" value="TrwB_TraG_TraD_VirD4"/>
    <property type="match status" value="1"/>
</dbReference>
<dbReference type="AlphaFoldDB" id="A0A7X2NLI7"/>
<dbReference type="InterPro" id="IPR027417">
    <property type="entry name" value="P-loop_NTPase"/>
</dbReference>
<dbReference type="InterPro" id="IPR002789">
    <property type="entry name" value="HerA_central"/>
</dbReference>
<proteinExistence type="predicted"/>
<evidence type="ECO:0000259" key="2">
    <source>
        <dbReference type="PROSITE" id="PS50901"/>
    </source>
</evidence>
<feature type="domain" description="FtsK" evidence="2">
    <location>
        <begin position="51"/>
        <end position="220"/>
    </location>
</feature>
<keyword evidence="1" id="KW-0067">ATP-binding</keyword>
<gene>
    <name evidence="3" type="ORF">FYJ39_10105</name>
</gene>
<dbReference type="PANTHER" id="PTHR30121:SF6">
    <property type="entry name" value="SLR6007 PROTEIN"/>
    <property type="match status" value="1"/>
</dbReference>
<evidence type="ECO:0000313" key="4">
    <source>
        <dbReference type="Proteomes" id="UP000429958"/>
    </source>
</evidence>
<dbReference type="InterPro" id="IPR003593">
    <property type="entry name" value="AAA+_ATPase"/>
</dbReference>
<dbReference type="EMBL" id="VUMD01000008">
    <property type="protein sequence ID" value="MSS36920.1"/>
    <property type="molecule type" value="Genomic_DNA"/>
</dbReference>
<dbReference type="InterPro" id="IPR051162">
    <property type="entry name" value="T4SS_component"/>
</dbReference>